<evidence type="ECO:0000313" key="1">
    <source>
        <dbReference type="EMBL" id="GLB51717.1"/>
    </source>
</evidence>
<protein>
    <recommendedName>
        <fullName evidence="3">DUF935 family protein</fullName>
    </recommendedName>
</protein>
<dbReference type="InterPro" id="IPR009279">
    <property type="entry name" value="Portal_Mu"/>
</dbReference>
<evidence type="ECO:0000313" key="2">
    <source>
        <dbReference type="Proteomes" id="UP001143545"/>
    </source>
</evidence>
<dbReference type="Pfam" id="PF06074">
    <property type="entry name" value="Portal_Mu"/>
    <property type="match status" value="1"/>
</dbReference>
<dbReference type="RefSeq" id="WP_281752542.1">
    <property type="nucleotide sequence ID" value="NZ_BRVP01000004.1"/>
</dbReference>
<name>A0A9W6B5J5_9FLAO</name>
<dbReference type="EMBL" id="BRVP01000004">
    <property type="protein sequence ID" value="GLB51717.1"/>
    <property type="molecule type" value="Genomic_DNA"/>
</dbReference>
<dbReference type="AlphaFoldDB" id="A0A9W6B5J5"/>
<comment type="caution">
    <text evidence="1">The sequence shown here is derived from an EMBL/GenBank/DDBJ whole genome shotgun (WGS) entry which is preliminary data.</text>
</comment>
<sequence>MWIPKTIHNAIVRYTFKNTSEAALRVMAETKSGSKKALSDKYNKEAITMGVKTLEDWKMGLLLASDPDSPSWYQLQQVYDNMKLDLHLMATIDNRVEPVQATPFKFTDKDGNEVEEVKELFENMWFIDWIGIALRSKFEGVKVIEMFDLDDNLELKEVTEIDMGNVIPQKGIVTEDAGGESGWNYKEGILANNYMQIGGDNYLGMFAQLTPIVLAKKLGLGSWLDYIDKFGVPAVFAITDREDQTRLDELFEALSNFKSNNFMVGRGNENFQTMESGKTDAYNTFDKLIDRANSELSKRILGGTGITDEKSFVGAATVQEKGLQAKIKLDKFFIRVLINKELIPRLVKLSPVYKPLENLKFEWDDAESLSIKEYIEAIKDLSQFYEFDLEEVSQLLGMTITAVKNQLNTDPQDGEKKKA</sequence>
<reference evidence="1" key="1">
    <citation type="submission" date="2022-07" db="EMBL/GenBank/DDBJ databases">
        <title>Taxonomy of Novel Oxalotrophic and Methylotrophic Bacteria.</title>
        <authorList>
            <person name="Sahin N."/>
            <person name="Tani A."/>
        </authorList>
    </citation>
    <scope>NUCLEOTIDE SEQUENCE</scope>
    <source>
        <strain evidence="1">AM327</strain>
    </source>
</reference>
<proteinExistence type="predicted"/>
<dbReference type="Proteomes" id="UP001143545">
    <property type="component" value="Unassembled WGS sequence"/>
</dbReference>
<gene>
    <name evidence="1" type="ORF">NBRC110019_07560</name>
</gene>
<accession>A0A9W6B5J5</accession>
<keyword evidence="2" id="KW-1185">Reference proteome</keyword>
<organism evidence="1 2">
    <name type="scientific">Neptunitalea chrysea</name>
    <dbReference type="NCBI Taxonomy" id="1647581"/>
    <lineage>
        <taxon>Bacteria</taxon>
        <taxon>Pseudomonadati</taxon>
        <taxon>Bacteroidota</taxon>
        <taxon>Flavobacteriia</taxon>
        <taxon>Flavobacteriales</taxon>
        <taxon>Flavobacteriaceae</taxon>
        <taxon>Neptunitalea</taxon>
    </lineage>
</organism>
<evidence type="ECO:0008006" key="3">
    <source>
        <dbReference type="Google" id="ProtNLM"/>
    </source>
</evidence>